<organism evidence="1 2">
    <name type="scientific">Polaribacter atrinae</name>
    <dbReference type="NCBI Taxonomy" id="1333662"/>
    <lineage>
        <taxon>Bacteria</taxon>
        <taxon>Pseudomonadati</taxon>
        <taxon>Bacteroidota</taxon>
        <taxon>Flavobacteriia</taxon>
        <taxon>Flavobacteriales</taxon>
        <taxon>Flavobacteriaceae</taxon>
    </lineage>
</organism>
<dbReference type="InterPro" id="IPR036641">
    <property type="entry name" value="HPT_dom_sf"/>
</dbReference>
<evidence type="ECO:0000313" key="2">
    <source>
        <dbReference type="Proteomes" id="UP000076923"/>
    </source>
</evidence>
<dbReference type="Proteomes" id="UP000076923">
    <property type="component" value="Unassembled WGS sequence"/>
</dbReference>
<sequence length="102" mass="12057">MEQPNFNYIKELSGGDKEFEESILIVLRKEFPEECFLFNENFNNKEYLQAADRVHKIKHKISLLGLKEGCELASRFEQDLKNNDTKLYGDFINVLNKIHVYL</sequence>
<dbReference type="SUPFAM" id="SSF47226">
    <property type="entry name" value="Histidine-containing phosphotransfer domain, HPT domain"/>
    <property type="match status" value="1"/>
</dbReference>
<accession>A0A176TD37</accession>
<gene>
    <name evidence="1" type="ORF">LPB303_05645</name>
</gene>
<evidence type="ECO:0008006" key="3">
    <source>
        <dbReference type="Google" id="ProtNLM"/>
    </source>
</evidence>
<keyword evidence="2" id="KW-1185">Reference proteome</keyword>
<dbReference type="GO" id="GO:0000160">
    <property type="term" value="P:phosphorelay signal transduction system"/>
    <property type="evidence" value="ECO:0007669"/>
    <property type="project" value="InterPro"/>
</dbReference>
<proteinExistence type="predicted"/>
<dbReference type="EMBL" id="LVWE01000010">
    <property type="protein sequence ID" value="OAD45770.1"/>
    <property type="molecule type" value="Genomic_DNA"/>
</dbReference>
<dbReference type="RefSeq" id="WP_068448729.1">
    <property type="nucleotide sequence ID" value="NZ_CANKUV010000001.1"/>
</dbReference>
<dbReference type="AlphaFoldDB" id="A0A176TD37"/>
<dbReference type="STRING" id="1333662.LPB303_05645"/>
<comment type="caution">
    <text evidence="1">The sequence shown here is derived from an EMBL/GenBank/DDBJ whole genome shotgun (WGS) entry which is preliminary data.</text>
</comment>
<evidence type="ECO:0000313" key="1">
    <source>
        <dbReference type="EMBL" id="OAD45770.1"/>
    </source>
</evidence>
<reference evidence="1 2" key="1">
    <citation type="submission" date="2016-02" db="EMBL/GenBank/DDBJ databases">
        <title>Draft genome sequence of Polaribacter atrinae KACC17473.</title>
        <authorList>
            <person name="Shin S.-K."/>
            <person name="Yi H."/>
        </authorList>
    </citation>
    <scope>NUCLEOTIDE SEQUENCE [LARGE SCALE GENOMIC DNA]</scope>
    <source>
        <strain evidence="1 2">KACC 17473</strain>
    </source>
</reference>
<dbReference type="Gene3D" id="1.20.120.160">
    <property type="entry name" value="HPT domain"/>
    <property type="match status" value="1"/>
</dbReference>
<protein>
    <recommendedName>
        <fullName evidence="3">Histidine kinase</fullName>
    </recommendedName>
</protein>
<dbReference type="OrthoDB" id="1441381at2"/>
<name>A0A176TD37_9FLAO</name>